<evidence type="ECO:0000313" key="1">
    <source>
        <dbReference type="EMBL" id="GMR57706.1"/>
    </source>
</evidence>
<protein>
    <submittedName>
        <fullName evidence="1">Uncharacterized protein</fullName>
    </submittedName>
</protein>
<feature type="non-terminal residue" evidence="1">
    <location>
        <position position="1"/>
    </location>
</feature>
<organism evidence="1 2">
    <name type="scientific">Pristionchus mayeri</name>
    <dbReference type="NCBI Taxonomy" id="1317129"/>
    <lineage>
        <taxon>Eukaryota</taxon>
        <taxon>Metazoa</taxon>
        <taxon>Ecdysozoa</taxon>
        <taxon>Nematoda</taxon>
        <taxon>Chromadorea</taxon>
        <taxon>Rhabditida</taxon>
        <taxon>Rhabditina</taxon>
        <taxon>Diplogasteromorpha</taxon>
        <taxon>Diplogasteroidea</taxon>
        <taxon>Neodiplogasteridae</taxon>
        <taxon>Pristionchus</taxon>
    </lineage>
</organism>
<reference evidence="2" key="1">
    <citation type="submission" date="2022-10" db="EMBL/GenBank/DDBJ databases">
        <title>Genome assembly of Pristionchus species.</title>
        <authorList>
            <person name="Yoshida K."/>
            <person name="Sommer R.J."/>
        </authorList>
    </citation>
    <scope>NUCLEOTIDE SEQUENCE [LARGE SCALE GENOMIC DNA]</scope>
    <source>
        <strain evidence="2">RS5460</strain>
    </source>
</reference>
<dbReference type="AlphaFoldDB" id="A0AAN5ICI7"/>
<dbReference type="Proteomes" id="UP001328107">
    <property type="component" value="Unassembled WGS sequence"/>
</dbReference>
<accession>A0AAN5ICI7</accession>
<dbReference type="EMBL" id="BTRK01000006">
    <property type="protein sequence ID" value="GMR57706.1"/>
    <property type="molecule type" value="Genomic_DNA"/>
</dbReference>
<comment type="caution">
    <text evidence="1">The sequence shown here is derived from an EMBL/GenBank/DDBJ whole genome shotgun (WGS) entry which is preliminary data.</text>
</comment>
<proteinExistence type="predicted"/>
<gene>
    <name evidence="1" type="ORF">PMAYCL1PPCAC_27901</name>
</gene>
<name>A0AAN5ICI7_9BILA</name>
<evidence type="ECO:0000313" key="2">
    <source>
        <dbReference type="Proteomes" id="UP001328107"/>
    </source>
</evidence>
<keyword evidence="2" id="KW-1185">Reference proteome</keyword>
<sequence length="105" mass="11720">NLDWGRFDRSLKDGCPALRVTVIGPEDPIIEQLADFLGSSIKEVSLGGDDNMLSSSDLSLCAKLLHSAIIKHLHYYVMFYDAASVPFINSIISRAKNYLYIWSDP</sequence>